<dbReference type="RefSeq" id="WP_142111470.1">
    <property type="nucleotide sequence ID" value="NZ_BAAATB010000002.1"/>
</dbReference>
<dbReference type="InterPro" id="IPR047640">
    <property type="entry name" value="RpiR-like"/>
</dbReference>
<dbReference type="InterPro" id="IPR046348">
    <property type="entry name" value="SIS_dom_sf"/>
</dbReference>
<dbReference type="Pfam" id="PF01380">
    <property type="entry name" value="SIS"/>
    <property type="match status" value="1"/>
</dbReference>
<dbReference type="Gene3D" id="3.40.50.10490">
    <property type="entry name" value="Glucose-6-phosphate isomerase like protein, domain 1"/>
    <property type="match status" value="1"/>
</dbReference>
<evidence type="ECO:0000313" key="3">
    <source>
        <dbReference type="Proteomes" id="UP000316181"/>
    </source>
</evidence>
<dbReference type="SUPFAM" id="SSF53697">
    <property type="entry name" value="SIS domain"/>
    <property type="match status" value="1"/>
</dbReference>
<feature type="domain" description="SIS" evidence="1">
    <location>
        <begin position="60"/>
        <end position="204"/>
    </location>
</feature>
<comment type="caution">
    <text evidence="2">The sequence shown here is derived from an EMBL/GenBank/DDBJ whole genome shotgun (WGS) entry which is preliminary data.</text>
</comment>
<protein>
    <submittedName>
        <fullName evidence="2">DNA-binding MurR/RpiR family transcriptional regulator</fullName>
    </submittedName>
</protein>
<proteinExistence type="predicted"/>
<dbReference type="InterPro" id="IPR001347">
    <property type="entry name" value="SIS_dom"/>
</dbReference>
<dbReference type="GO" id="GO:0003700">
    <property type="term" value="F:DNA-binding transcription factor activity"/>
    <property type="evidence" value="ECO:0007669"/>
    <property type="project" value="InterPro"/>
</dbReference>
<dbReference type="AlphaFoldDB" id="A0A542SNF0"/>
<dbReference type="OrthoDB" id="3290068at2"/>
<dbReference type="GO" id="GO:1901135">
    <property type="term" value="P:carbohydrate derivative metabolic process"/>
    <property type="evidence" value="ECO:0007669"/>
    <property type="project" value="InterPro"/>
</dbReference>
<dbReference type="PROSITE" id="PS51464">
    <property type="entry name" value="SIS"/>
    <property type="match status" value="1"/>
</dbReference>
<organism evidence="2 3">
    <name type="scientific">Rarobacter incanus</name>
    <dbReference type="NCBI Taxonomy" id="153494"/>
    <lineage>
        <taxon>Bacteria</taxon>
        <taxon>Bacillati</taxon>
        <taxon>Actinomycetota</taxon>
        <taxon>Actinomycetes</taxon>
        <taxon>Micrococcales</taxon>
        <taxon>Rarobacteraceae</taxon>
        <taxon>Rarobacter</taxon>
    </lineage>
</organism>
<dbReference type="PANTHER" id="PTHR30514:SF18">
    <property type="entry name" value="RPIR-FAMILY TRANSCRIPTIONAL REGULATOR"/>
    <property type="match status" value="1"/>
</dbReference>
<dbReference type="PANTHER" id="PTHR30514">
    <property type="entry name" value="GLUCOKINASE"/>
    <property type="match status" value="1"/>
</dbReference>
<dbReference type="Proteomes" id="UP000316181">
    <property type="component" value="Unassembled WGS sequence"/>
</dbReference>
<evidence type="ECO:0000313" key="2">
    <source>
        <dbReference type="EMBL" id="TQK76151.1"/>
    </source>
</evidence>
<dbReference type="GO" id="GO:0097367">
    <property type="term" value="F:carbohydrate derivative binding"/>
    <property type="evidence" value="ECO:0007669"/>
    <property type="project" value="InterPro"/>
</dbReference>
<keyword evidence="3" id="KW-1185">Reference proteome</keyword>
<name>A0A542SNF0_9MICO</name>
<dbReference type="EMBL" id="VFNV01000001">
    <property type="protein sequence ID" value="TQK76151.1"/>
    <property type="molecule type" value="Genomic_DNA"/>
</dbReference>
<dbReference type="GO" id="GO:0003677">
    <property type="term" value="F:DNA binding"/>
    <property type="evidence" value="ECO:0007669"/>
    <property type="project" value="UniProtKB-KW"/>
</dbReference>
<gene>
    <name evidence="2" type="ORF">FB389_0809</name>
</gene>
<evidence type="ECO:0000259" key="1">
    <source>
        <dbReference type="PROSITE" id="PS51464"/>
    </source>
</evidence>
<sequence length="229" mass="23877">MSIDRSIAPSHALSSPADRFGARLRTNVSAENLQADVMAAEANSLAHTFAQLAASASVPAASQILLGARRRYFSGAGKSSAYANLLTHDLSSTLANVFLVDGHALSSLTVLSDVRATDALVLFSVRRYREETVKFGTEFARAGGSVVLVTDSADSPLAGIAAVVITVDTGSVSYADSPTAIAAVCHLLSTLTAASAKGARRRLAAREEIAIRLGLYHHDESASPDPQEP</sequence>
<accession>A0A542SNF0</accession>
<keyword evidence="2" id="KW-0238">DNA-binding</keyword>
<reference evidence="2 3" key="1">
    <citation type="submission" date="2019-06" db="EMBL/GenBank/DDBJ databases">
        <title>Sequencing the genomes of 1000 actinobacteria strains.</title>
        <authorList>
            <person name="Klenk H.-P."/>
        </authorList>
    </citation>
    <scope>NUCLEOTIDE SEQUENCE [LARGE SCALE GENOMIC DNA]</scope>
    <source>
        <strain evidence="2 3">DSM 10596</strain>
    </source>
</reference>